<evidence type="ECO:0000313" key="7">
    <source>
        <dbReference type="EMBL" id="GEP67357.1"/>
    </source>
</evidence>
<dbReference type="Proteomes" id="UP000321798">
    <property type="component" value="Unassembled WGS sequence"/>
</dbReference>
<evidence type="ECO:0000259" key="5">
    <source>
        <dbReference type="Pfam" id="PF01761"/>
    </source>
</evidence>
<dbReference type="PANTHER" id="PTHR43622">
    <property type="entry name" value="3-DEHYDROQUINATE SYNTHASE"/>
    <property type="match status" value="1"/>
</dbReference>
<dbReference type="Pfam" id="PF01761">
    <property type="entry name" value="DHQ_synthase"/>
    <property type="match status" value="1"/>
</dbReference>
<gene>
    <name evidence="7" type="primary">aroB_1</name>
    <name evidence="7" type="ORF">CSO01_00720</name>
</gene>
<dbReference type="GO" id="GO:0003856">
    <property type="term" value="F:3-dehydroquinate synthase activity"/>
    <property type="evidence" value="ECO:0007669"/>
    <property type="project" value="TreeGrafter"/>
</dbReference>
<proteinExistence type="predicted"/>
<dbReference type="Pfam" id="PF24621">
    <property type="entry name" value="DHQS_C"/>
    <property type="match status" value="1"/>
</dbReference>
<feature type="domain" description="3-dehydroquinate synthase C-terminal" evidence="6">
    <location>
        <begin position="167"/>
        <end position="306"/>
    </location>
</feature>
<comment type="cofactor">
    <cofactor evidence="2">
        <name>Co(2+)</name>
        <dbReference type="ChEBI" id="CHEBI:48828"/>
    </cofactor>
</comment>
<keyword evidence="3" id="KW-0479">Metal-binding</keyword>
<evidence type="ECO:0000313" key="8">
    <source>
        <dbReference type="Proteomes" id="UP000321798"/>
    </source>
</evidence>
<comment type="caution">
    <text evidence="7">The sequence shown here is derived from an EMBL/GenBank/DDBJ whole genome shotgun (WGS) entry which is preliminary data.</text>
</comment>
<sequence>MAASSEFSVRSSTGSYDVRIGAGQFRDAVASAALVVVDEALVDRVPATGVPVLAVPAGEETKTLAGCENLILRMRDAGVRRGDHVVAVGGGVIQDLATFVTDVYMRGLPWSYVPTTLMAMADSCIGGKSSINVGDVKNLVGGIYPPTAVVVDPEFLTTLSPTARAAGFSEAAKISFCRGPEAFEGYLAAYERFGSEPEALIDLVLRSKRWFVEIDEHDRKERRLLNFGHTFGHALEVAVDHEISHGLGVAVGVLCATQHPSAGTGPQVEQLAAHCRALLASADGVGEALDRFDPERYERAFRADKKHGADGFHLILPAEGGGVKEVRTGSTAQDWDLVLALTEQTIMSLKGPTA</sequence>
<dbReference type="InterPro" id="IPR056179">
    <property type="entry name" value="DHQS_C"/>
</dbReference>
<dbReference type="AlphaFoldDB" id="A0A512P827"/>
<evidence type="ECO:0000256" key="2">
    <source>
        <dbReference type="ARBA" id="ARBA00001941"/>
    </source>
</evidence>
<evidence type="ECO:0000259" key="6">
    <source>
        <dbReference type="Pfam" id="PF24621"/>
    </source>
</evidence>
<dbReference type="Gene3D" id="1.20.1090.10">
    <property type="entry name" value="Dehydroquinate synthase-like - alpha domain"/>
    <property type="match status" value="1"/>
</dbReference>
<keyword evidence="4" id="KW-0520">NAD</keyword>
<dbReference type="InterPro" id="IPR050071">
    <property type="entry name" value="Dehydroquinate_synthase"/>
</dbReference>
<dbReference type="PANTHER" id="PTHR43622:SF1">
    <property type="entry name" value="3-DEHYDROQUINATE SYNTHASE"/>
    <property type="match status" value="1"/>
</dbReference>
<dbReference type="CDD" id="cd08195">
    <property type="entry name" value="DHQS"/>
    <property type="match status" value="1"/>
</dbReference>
<dbReference type="GO" id="GO:0046872">
    <property type="term" value="F:metal ion binding"/>
    <property type="evidence" value="ECO:0007669"/>
    <property type="project" value="UniProtKB-KW"/>
</dbReference>
<name>A0A512P827_9CELL</name>
<protein>
    <submittedName>
        <fullName evidence="7">3-dehydroquinate synthase</fullName>
    </submittedName>
</protein>
<evidence type="ECO:0000256" key="4">
    <source>
        <dbReference type="ARBA" id="ARBA00023027"/>
    </source>
</evidence>
<evidence type="ECO:0000256" key="3">
    <source>
        <dbReference type="ARBA" id="ARBA00022723"/>
    </source>
</evidence>
<organism evidence="7 8">
    <name type="scientific">Cellulomonas soli</name>
    <dbReference type="NCBI Taxonomy" id="931535"/>
    <lineage>
        <taxon>Bacteria</taxon>
        <taxon>Bacillati</taxon>
        <taxon>Actinomycetota</taxon>
        <taxon>Actinomycetes</taxon>
        <taxon>Micrococcales</taxon>
        <taxon>Cellulomonadaceae</taxon>
        <taxon>Cellulomonas</taxon>
    </lineage>
</organism>
<dbReference type="SUPFAM" id="SSF56796">
    <property type="entry name" value="Dehydroquinate synthase-like"/>
    <property type="match status" value="1"/>
</dbReference>
<comment type="cofactor">
    <cofactor evidence="1">
        <name>NAD(+)</name>
        <dbReference type="ChEBI" id="CHEBI:57540"/>
    </cofactor>
</comment>
<dbReference type="RefSeq" id="WP_179561595.1">
    <property type="nucleotide sequence ID" value="NZ_BAABBJ010000005.1"/>
</dbReference>
<reference evidence="7 8" key="1">
    <citation type="submission" date="2019-07" db="EMBL/GenBank/DDBJ databases">
        <title>Whole genome shotgun sequence of Cellulomonas soli NBRC 109434.</title>
        <authorList>
            <person name="Hosoyama A."/>
            <person name="Uohara A."/>
            <person name="Ohji S."/>
            <person name="Ichikawa N."/>
        </authorList>
    </citation>
    <scope>NUCLEOTIDE SEQUENCE [LARGE SCALE GENOMIC DNA]</scope>
    <source>
        <strain evidence="7 8">NBRC 109434</strain>
    </source>
</reference>
<evidence type="ECO:0000256" key="1">
    <source>
        <dbReference type="ARBA" id="ARBA00001911"/>
    </source>
</evidence>
<dbReference type="EMBL" id="BKAL01000001">
    <property type="protein sequence ID" value="GEP67357.1"/>
    <property type="molecule type" value="Genomic_DNA"/>
</dbReference>
<keyword evidence="8" id="KW-1185">Reference proteome</keyword>
<dbReference type="InterPro" id="IPR030960">
    <property type="entry name" value="DHQS/DOIS_N"/>
</dbReference>
<dbReference type="Gene3D" id="3.40.50.1970">
    <property type="match status" value="1"/>
</dbReference>
<feature type="domain" description="3-dehydroquinate synthase N-terminal" evidence="5">
    <location>
        <begin position="53"/>
        <end position="161"/>
    </location>
</feature>
<accession>A0A512P827</accession>